<feature type="compositionally biased region" description="Low complexity" evidence="1">
    <location>
        <begin position="188"/>
        <end position="199"/>
    </location>
</feature>
<gene>
    <name evidence="3" type="ORF">HaLaN_12087</name>
</gene>
<feature type="signal peptide" evidence="2">
    <location>
        <begin position="1"/>
        <end position="27"/>
    </location>
</feature>
<evidence type="ECO:0000256" key="1">
    <source>
        <dbReference type="SAM" id="MobiDB-lite"/>
    </source>
</evidence>
<feature type="region of interest" description="Disordered" evidence="1">
    <location>
        <begin position="81"/>
        <end position="147"/>
    </location>
</feature>
<feature type="chain" id="PRO_5025558884" evidence="2">
    <location>
        <begin position="28"/>
        <end position="199"/>
    </location>
</feature>
<proteinExistence type="predicted"/>
<dbReference type="Proteomes" id="UP000485058">
    <property type="component" value="Unassembled WGS sequence"/>
</dbReference>
<protein>
    <submittedName>
        <fullName evidence="3">Uncharacterized protein</fullName>
    </submittedName>
</protein>
<accession>A0A699Z968</accession>
<reference evidence="3 4" key="1">
    <citation type="submission" date="2020-02" db="EMBL/GenBank/DDBJ databases">
        <title>Draft genome sequence of Haematococcus lacustris strain NIES-144.</title>
        <authorList>
            <person name="Morimoto D."/>
            <person name="Nakagawa S."/>
            <person name="Yoshida T."/>
            <person name="Sawayama S."/>
        </authorList>
    </citation>
    <scope>NUCLEOTIDE SEQUENCE [LARGE SCALE GENOMIC DNA]</scope>
    <source>
        <strain evidence="3 4">NIES-144</strain>
    </source>
</reference>
<dbReference type="EMBL" id="BLLF01000900">
    <property type="protein sequence ID" value="GFH15789.1"/>
    <property type="molecule type" value="Genomic_DNA"/>
</dbReference>
<feature type="region of interest" description="Disordered" evidence="1">
    <location>
        <begin position="168"/>
        <end position="199"/>
    </location>
</feature>
<evidence type="ECO:0000256" key="2">
    <source>
        <dbReference type="SAM" id="SignalP"/>
    </source>
</evidence>
<organism evidence="3 4">
    <name type="scientific">Haematococcus lacustris</name>
    <name type="common">Green alga</name>
    <name type="synonym">Haematococcus pluvialis</name>
    <dbReference type="NCBI Taxonomy" id="44745"/>
    <lineage>
        <taxon>Eukaryota</taxon>
        <taxon>Viridiplantae</taxon>
        <taxon>Chlorophyta</taxon>
        <taxon>core chlorophytes</taxon>
        <taxon>Chlorophyceae</taxon>
        <taxon>CS clade</taxon>
        <taxon>Chlamydomonadales</taxon>
        <taxon>Haematococcaceae</taxon>
        <taxon>Haematococcus</taxon>
    </lineage>
</organism>
<sequence length="199" mass="22441">MMRWSLLLSWCVLALVMLDGRTSLAAAQCVSRLGNKLTVYTIEGGFKGWQVYLDPKWARQRLRMYGAQDRALEQSFKKLEEEMAETGSPQQGKWNSALAGAQAAAKRSKRTKVEQANKPTQPTKDKGTTKGKAAEAKPATQPGRWLDQDCEHRWRPLEVCYWPEQGALPVKGKEYPGLGYKRLRNKPPKAQQQQPVVAQ</sequence>
<comment type="caution">
    <text evidence="3">The sequence shown here is derived from an EMBL/GenBank/DDBJ whole genome shotgun (WGS) entry which is preliminary data.</text>
</comment>
<name>A0A699Z968_HAELA</name>
<evidence type="ECO:0000313" key="4">
    <source>
        <dbReference type="Proteomes" id="UP000485058"/>
    </source>
</evidence>
<keyword evidence="2" id="KW-0732">Signal</keyword>
<evidence type="ECO:0000313" key="3">
    <source>
        <dbReference type="EMBL" id="GFH15789.1"/>
    </source>
</evidence>
<dbReference type="AlphaFoldDB" id="A0A699Z968"/>
<feature type="compositionally biased region" description="Basic and acidic residues" evidence="1">
    <location>
        <begin position="123"/>
        <end position="135"/>
    </location>
</feature>
<keyword evidence="4" id="KW-1185">Reference proteome</keyword>